<accession>A0A0W0FIB5</accession>
<feature type="compositionally biased region" description="Basic and acidic residues" evidence="1">
    <location>
        <begin position="1"/>
        <end position="19"/>
    </location>
</feature>
<feature type="region of interest" description="Disordered" evidence="1">
    <location>
        <begin position="1"/>
        <end position="66"/>
    </location>
</feature>
<proteinExistence type="predicted"/>
<comment type="caution">
    <text evidence="2">The sequence shown here is derived from an EMBL/GenBank/DDBJ whole genome shotgun (WGS) entry which is preliminary data.</text>
</comment>
<dbReference type="AlphaFoldDB" id="A0A0W0FIB5"/>
<evidence type="ECO:0000313" key="2">
    <source>
        <dbReference type="EMBL" id="KTB36048.1"/>
    </source>
</evidence>
<feature type="compositionally biased region" description="Polar residues" evidence="1">
    <location>
        <begin position="39"/>
        <end position="50"/>
    </location>
</feature>
<protein>
    <submittedName>
        <fullName evidence="2">Uncharacterized protein</fullName>
    </submittedName>
</protein>
<reference evidence="2 3" key="1">
    <citation type="submission" date="2015-12" db="EMBL/GenBank/DDBJ databases">
        <title>Draft genome sequence of Moniliophthora roreri, the causal agent of frosty pod rot of cacao.</title>
        <authorList>
            <person name="Aime M.C."/>
            <person name="Diaz-Valderrama J.R."/>
            <person name="Kijpornyongpan T."/>
            <person name="Phillips-Mora W."/>
        </authorList>
    </citation>
    <scope>NUCLEOTIDE SEQUENCE [LARGE SCALE GENOMIC DNA]</scope>
    <source>
        <strain evidence="2 3">MCA 2952</strain>
    </source>
</reference>
<dbReference type="Proteomes" id="UP000054988">
    <property type="component" value="Unassembled WGS sequence"/>
</dbReference>
<evidence type="ECO:0000313" key="3">
    <source>
        <dbReference type="Proteomes" id="UP000054988"/>
    </source>
</evidence>
<name>A0A0W0FIB5_MONRR</name>
<dbReference type="EMBL" id="LATX01001932">
    <property type="protein sequence ID" value="KTB36048.1"/>
    <property type="molecule type" value="Genomic_DNA"/>
</dbReference>
<dbReference type="eggNOG" id="ENOG502RC1S">
    <property type="taxonomic scope" value="Eukaryota"/>
</dbReference>
<organism evidence="2 3">
    <name type="scientific">Moniliophthora roreri</name>
    <name type="common">Frosty pod rot fungus</name>
    <name type="synonym">Monilia roreri</name>
    <dbReference type="NCBI Taxonomy" id="221103"/>
    <lineage>
        <taxon>Eukaryota</taxon>
        <taxon>Fungi</taxon>
        <taxon>Dikarya</taxon>
        <taxon>Basidiomycota</taxon>
        <taxon>Agaricomycotina</taxon>
        <taxon>Agaricomycetes</taxon>
        <taxon>Agaricomycetidae</taxon>
        <taxon>Agaricales</taxon>
        <taxon>Marasmiineae</taxon>
        <taxon>Marasmiaceae</taxon>
        <taxon>Moniliophthora</taxon>
    </lineage>
</organism>
<gene>
    <name evidence="2" type="ORF">WG66_11364</name>
</gene>
<sequence>MNIQKHTEHLTEFNSDNDHIPSALTPTSAQPKGDAPTQKKPNSQRSTSSPDRPLDELIGEPFTPFDHQGTVVDPFTQEMNRDASFEQELGTMLLELILETHAWSSARPKHESQMEVQKLEQRIMDVVEIEKEQGTLQLNPPSTPSLSLSSVVEKTREHLNEFVSRMKKALAALTGL</sequence>
<evidence type="ECO:0000256" key="1">
    <source>
        <dbReference type="SAM" id="MobiDB-lite"/>
    </source>
</evidence>